<keyword evidence="6" id="KW-0349">Heme</keyword>
<evidence type="ECO:0000256" key="10">
    <source>
        <dbReference type="ARBA" id="ARBA00023004"/>
    </source>
</evidence>
<sequence>MKRKIVRKERPKNLDLSTVQFPITATASILHRISGIIVFIALAIFLTLLNCSLTSAEDFQRVQGYFDLFIVEFVFWGSLTGLAYHAVFGIRHMIQDLGHWEELESASLSAKVGFAITAVLSILAGILVW</sequence>
<dbReference type="PANTHER" id="PTHR10978">
    <property type="entry name" value="SUCCINATE DEHYDROGENASE CYTOCHROME B560 SUBUNIT"/>
    <property type="match status" value="1"/>
</dbReference>
<feature type="transmembrane region" description="Helical" evidence="13">
    <location>
        <begin position="68"/>
        <end position="87"/>
    </location>
</feature>
<reference evidence="14 15" key="1">
    <citation type="submission" date="2024-02" db="EMBL/GenBank/DDBJ databases">
        <title>Bacteria isolated from the canopy kelp, Nereocystis luetkeana.</title>
        <authorList>
            <person name="Pfister C.A."/>
            <person name="Younker I.T."/>
            <person name="Light S.H."/>
        </authorList>
    </citation>
    <scope>NUCLEOTIDE SEQUENCE [LARGE SCALE GENOMIC DNA]</scope>
    <source>
        <strain evidence="14 15">TI.2.07</strain>
    </source>
</reference>
<dbReference type="NCBIfam" id="TIGR02970">
    <property type="entry name" value="succ_dehyd_cytB"/>
    <property type="match status" value="1"/>
</dbReference>
<keyword evidence="7 13" id="KW-0812">Transmembrane</keyword>
<dbReference type="PANTHER" id="PTHR10978:SF5">
    <property type="entry name" value="SUCCINATE DEHYDROGENASE CYTOCHROME B560 SUBUNIT, MITOCHONDRIAL"/>
    <property type="match status" value="1"/>
</dbReference>
<evidence type="ECO:0000256" key="3">
    <source>
        <dbReference type="ARBA" id="ARBA00004370"/>
    </source>
</evidence>
<evidence type="ECO:0000313" key="15">
    <source>
        <dbReference type="Proteomes" id="UP001366060"/>
    </source>
</evidence>
<keyword evidence="9 13" id="KW-1133">Transmembrane helix</keyword>
<evidence type="ECO:0000256" key="2">
    <source>
        <dbReference type="ARBA" id="ARBA00004050"/>
    </source>
</evidence>
<keyword evidence="8" id="KW-0479">Metal-binding</keyword>
<evidence type="ECO:0000256" key="9">
    <source>
        <dbReference type="ARBA" id="ARBA00022989"/>
    </source>
</evidence>
<accession>A0ABU9HE70</accession>
<dbReference type="PIRSF" id="PIRSF000178">
    <property type="entry name" value="SDH_cyt_b560"/>
    <property type="match status" value="1"/>
</dbReference>
<evidence type="ECO:0000256" key="4">
    <source>
        <dbReference type="ARBA" id="ARBA00007244"/>
    </source>
</evidence>
<keyword evidence="15" id="KW-1185">Reference proteome</keyword>
<evidence type="ECO:0000256" key="11">
    <source>
        <dbReference type="ARBA" id="ARBA00023136"/>
    </source>
</evidence>
<comment type="subcellular location">
    <subcellularLocation>
        <location evidence="3">Membrane</location>
    </subcellularLocation>
</comment>
<evidence type="ECO:0000256" key="12">
    <source>
        <dbReference type="ARBA" id="ARBA00025912"/>
    </source>
</evidence>
<proteinExistence type="inferred from homology"/>
<evidence type="ECO:0000256" key="8">
    <source>
        <dbReference type="ARBA" id="ARBA00022723"/>
    </source>
</evidence>
<evidence type="ECO:0000256" key="5">
    <source>
        <dbReference type="ARBA" id="ARBA00020076"/>
    </source>
</evidence>
<dbReference type="InterPro" id="IPR014314">
    <property type="entry name" value="Succ_DH_cytb556"/>
</dbReference>
<dbReference type="Proteomes" id="UP001366060">
    <property type="component" value="Unassembled WGS sequence"/>
</dbReference>
<dbReference type="CDD" id="cd03499">
    <property type="entry name" value="SQR_TypeC_SdhC"/>
    <property type="match status" value="1"/>
</dbReference>
<feature type="transmembrane region" description="Helical" evidence="13">
    <location>
        <begin position="21"/>
        <end position="48"/>
    </location>
</feature>
<comment type="subunit">
    <text evidence="12">Part of an enzyme complex containing four subunits: a flavoprotein, an iron-sulfur protein, plus two membrane-anchoring proteins, SdhC and SdhD. The complex can form homotrimers.</text>
</comment>
<evidence type="ECO:0000256" key="6">
    <source>
        <dbReference type="ARBA" id="ARBA00022617"/>
    </source>
</evidence>
<evidence type="ECO:0000313" key="14">
    <source>
        <dbReference type="EMBL" id="MEL0659872.1"/>
    </source>
</evidence>
<comment type="cofactor">
    <cofactor evidence="1">
        <name>heme</name>
        <dbReference type="ChEBI" id="CHEBI:30413"/>
    </cofactor>
</comment>
<name>A0ABU9HE70_9GAMM</name>
<comment type="function">
    <text evidence="2">Membrane-anchoring subunit of succinate dehydrogenase (SDH).</text>
</comment>
<gene>
    <name evidence="14" type="primary">sdhC</name>
    <name evidence="14" type="ORF">V6255_12065</name>
</gene>
<evidence type="ECO:0000256" key="7">
    <source>
        <dbReference type="ARBA" id="ARBA00022692"/>
    </source>
</evidence>
<evidence type="ECO:0000256" key="1">
    <source>
        <dbReference type="ARBA" id="ARBA00001971"/>
    </source>
</evidence>
<dbReference type="Gene3D" id="1.20.1300.10">
    <property type="entry name" value="Fumarate reductase/succinate dehydrogenase, transmembrane subunit"/>
    <property type="match status" value="1"/>
</dbReference>
<dbReference type="Pfam" id="PF01127">
    <property type="entry name" value="Sdh_cyt"/>
    <property type="match status" value="1"/>
</dbReference>
<dbReference type="EMBL" id="JBAKBA010000027">
    <property type="protein sequence ID" value="MEL0659872.1"/>
    <property type="molecule type" value="Genomic_DNA"/>
</dbReference>
<comment type="caution">
    <text evidence="14">The sequence shown here is derived from an EMBL/GenBank/DDBJ whole genome shotgun (WGS) entry which is preliminary data.</text>
</comment>
<feature type="transmembrane region" description="Helical" evidence="13">
    <location>
        <begin position="108"/>
        <end position="128"/>
    </location>
</feature>
<organism evidence="14 15">
    <name type="scientific">Psychromonas arctica</name>
    <dbReference type="NCBI Taxonomy" id="168275"/>
    <lineage>
        <taxon>Bacteria</taxon>
        <taxon>Pseudomonadati</taxon>
        <taxon>Pseudomonadota</taxon>
        <taxon>Gammaproteobacteria</taxon>
        <taxon>Alteromonadales</taxon>
        <taxon>Psychromonadaceae</taxon>
        <taxon>Psychromonas</taxon>
    </lineage>
</organism>
<keyword evidence="10" id="KW-0408">Iron</keyword>
<evidence type="ECO:0000256" key="13">
    <source>
        <dbReference type="SAM" id="Phobius"/>
    </source>
</evidence>
<dbReference type="InterPro" id="IPR000701">
    <property type="entry name" value="SuccDH_FuR_B_TM-su"/>
</dbReference>
<dbReference type="InterPro" id="IPR034804">
    <property type="entry name" value="SQR/QFR_C/D"/>
</dbReference>
<comment type="similarity">
    <text evidence="4">Belongs to the cytochrome b560 family.</text>
</comment>
<protein>
    <recommendedName>
        <fullName evidence="5">Succinate dehydrogenase cytochrome b556 subunit</fullName>
    </recommendedName>
</protein>
<dbReference type="SUPFAM" id="SSF81343">
    <property type="entry name" value="Fumarate reductase respiratory complex transmembrane subunits"/>
    <property type="match status" value="1"/>
</dbReference>
<keyword evidence="11 13" id="KW-0472">Membrane</keyword>